<dbReference type="AlphaFoldDB" id="A0A2S6NAQ7"/>
<dbReference type="RefSeq" id="WP_104507396.1">
    <property type="nucleotide sequence ID" value="NZ_JACIGC010000068.1"/>
</dbReference>
<protein>
    <submittedName>
        <fullName evidence="1">Uncharacterized protein</fullName>
    </submittedName>
</protein>
<reference evidence="1 2" key="1">
    <citation type="journal article" date="2018" name="Arch. Microbiol.">
        <title>New insights into the metabolic potential of the phototrophic purple bacterium Rhodopila globiformis DSM 161(T) from its draft genome sequence and evidence for a vanadium-dependent nitrogenase.</title>
        <authorList>
            <person name="Imhoff J.F."/>
            <person name="Rahn T."/>
            <person name="Kunzel S."/>
            <person name="Neulinger S.C."/>
        </authorList>
    </citation>
    <scope>NUCLEOTIDE SEQUENCE [LARGE SCALE GENOMIC DNA]</scope>
    <source>
        <strain evidence="1 2">DSM 16996</strain>
    </source>
</reference>
<evidence type="ECO:0000313" key="2">
    <source>
        <dbReference type="Proteomes" id="UP000239089"/>
    </source>
</evidence>
<dbReference type="Proteomes" id="UP000239089">
    <property type="component" value="Unassembled WGS sequence"/>
</dbReference>
<gene>
    <name evidence="1" type="ORF">CCR94_08210</name>
</gene>
<accession>A0A2S6NAQ7</accession>
<dbReference type="OrthoDB" id="7999866at2"/>
<comment type="caution">
    <text evidence="1">The sequence shown here is derived from an EMBL/GenBank/DDBJ whole genome shotgun (WGS) entry which is preliminary data.</text>
</comment>
<proteinExistence type="predicted"/>
<dbReference type="EMBL" id="NHSJ01000052">
    <property type="protein sequence ID" value="PPQ31712.1"/>
    <property type="molecule type" value="Genomic_DNA"/>
</dbReference>
<organism evidence="1 2">
    <name type="scientific">Rhodoblastus sphagnicola</name>
    <dbReference type="NCBI Taxonomy" id="333368"/>
    <lineage>
        <taxon>Bacteria</taxon>
        <taxon>Pseudomonadati</taxon>
        <taxon>Pseudomonadota</taxon>
        <taxon>Alphaproteobacteria</taxon>
        <taxon>Hyphomicrobiales</taxon>
        <taxon>Rhodoblastaceae</taxon>
        <taxon>Rhodoblastus</taxon>
    </lineage>
</organism>
<keyword evidence="2" id="KW-1185">Reference proteome</keyword>
<sequence length="141" mass="15902">MVAQVVAILRDRRSELADAISRLERQVSQHRVDLDDITATMRLFDPDVPHKTATMTAAPRKRNDWFRPGECRRLIYDVLREADRPLTTREVAGAVMVTKAMAIDDARTCELIYKAVHSSLKRANDTIKCVEVAGAAAWQVI</sequence>
<name>A0A2S6NAQ7_9HYPH</name>
<evidence type="ECO:0000313" key="1">
    <source>
        <dbReference type="EMBL" id="PPQ31712.1"/>
    </source>
</evidence>